<evidence type="ECO:0000256" key="1">
    <source>
        <dbReference type="ARBA" id="ARBA00007119"/>
    </source>
</evidence>
<evidence type="ECO:0000256" key="5">
    <source>
        <dbReference type="ARBA" id="ARBA00022964"/>
    </source>
</evidence>
<evidence type="ECO:0000313" key="12">
    <source>
        <dbReference type="Proteomes" id="UP001356427"/>
    </source>
</evidence>
<evidence type="ECO:0000313" key="11">
    <source>
        <dbReference type="EMBL" id="KAK6306429.1"/>
    </source>
</evidence>
<keyword evidence="8" id="KW-0823">Tryptophan catabolism</keyword>
<reference evidence="11 12" key="1">
    <citation type="submission" date="2021-04" db="EMBL/GenBank/DDBJ databases">
        <authorList>
            <person name="De Guttry C."/>
            <person name="Zahm M."/>
            <person name="Klopp C."/>
            <person name="Cabau C."/>
            <person name="Louis A."/>
            <person name="Berthelot C."/>
            <person name="Parey E."/>
            <person name="Roest Crollius H."/>
            <person name="Montfort J."/>
            <person name="Robinson-Rechavi M."/>
            <person name="Bucao C."/>
            <person name="Bouchez O."/>
            <person name="Gislard M."/>
            <person name="Lluch J."/>
            <person name="Milhes M."/>
            <person name="Lampietro C."/>
            <person name="Lopez Roques C."/>
            <person name="Donnadieu C."/>
            <person name="Braasch I."/>
            <person name="Desvignes T."/>
            <person name="Postlethwait J."/>
            <person name="Bobe J."/>
            <person name="Wedekind C."/>
            <person name="Guiguen Y."/>
        </authorList>
    </citation>
    <scope>NUCLEOTIDE SEQUENCE [LARGE SCALE GENOMIC DNA]</scope>
    <source>
        <strain evidence="11">Cs_M1</strain>
        <tissue evidence="11">Blood</tissue>
    </source>
</reference>
<comment type="caution">
    <text evidence="11">The sequence shown here is derived from an EMBL/GenBank/DDBJ whole genome shotgun (WGS) entry which is preliminary data.</text>
</comment>
<keyword evidence="5" id="KW-0223">Dioxygenase</keyword>
<keyword evidence="2 9" id="KW-0349">Heme</keyword>
<keyword evidence="6" id="KW-0560">Oxidoreductase</keyword>
<dbReference type="PANTHER" id="PTHR28657:SF4">
    <property type="entry name" value="INDOLEAMINE 2,3-DIOXYGENASE 2"/>
    <property type="match status" value="1"/>
</dbReference>
<dbReference type="Pfam" id="PF01231">
    <property type="entry name" value="IDO"/>
    <property type="match status" value="1"/>
</dbReference>
<accession>A0AAN8L7E7</accession>
<dbReference type="SUPFAM" id="SSF140959">
    <property type="entry name" value="Indolic compounds 2,3-dioxygenase-like"/>
    <property type="match status" value="1"/>
</dbReference>
<dbReference type="AlphaFoldDB" id="A0AAN8L7E7"/>
<keyword evidence="4" id="KW-0391">Immunity</keyword>
<dbReference type="PANTHER" id="PTHR28657">
    <property type="entry name" value="INDOLEAMINE 2,3-DIOXYGENASE"/>
    <property type="match status" value="1"/>
</dbReference>
<name>A0AAN8L7E7_9TELE</name>
<evidence type="ECO:0000256" key="7">
    <source>
        <dbReference type="ARBA" id="ARBA00023004"/>
    </source>
</evidence>
<evidence type="ECO:0008006" key="13">
    <source>
        <dbReference type="Google" id="ProtNLM"/>
    </source>
</evidence>
<dbReference type="Gene3D" id="1.20.58.480">
    <property type="match status" value="1"/>
</dbReference>
<dbReference type="GO" id="GO:0034354">
    <property type="term" value="P:'de novo' NAD+ biosynthetic process from L-tryptophan"/>
    <property type="evidence" value="ECO:0007669"/>
    <property type="project" value="TreeGrafter"/>
</dbReference>
<keyword evidence="3 9" id="KW-0479">Metal-binding</keyword>
<dbReference type="GO" id="GO:0019441">
    <property type="term" value="P:L-tryptophan catabolic process to kynurenine"/>
    <property type="evidence" value="ECO:0007669"/>
    <property type="project" value="InterPro"/>
</dbReference>
<dbReference type="GO" id="GO:0002376">
    <property type="term" value="P:immune system process"/>
    <property type="evidence" value="ECO:0007669"/>
    <property type="project" value="UniProtKB-KW"/>
</dbReference>
<proteinExistence type="inferred from homology"/>
<dbReference type="GO" id="GO:0046872">
    <property type="term" value="F:metal ion binding"/>
    <property type="evidence" value="ECO:0007669"/>
    <property type="project" value="UniProtKB-KW"/>
</dbReference>
<feature type="compositionally biased region" description="Polar residues" evidence="10">
    <location>
        <begin position="396"/>
        <end position="406"/>
    </location>
</feature>
<evidence type="ECO:0000256" key="9">
    <source>
        <dbReference type="PIRSR" id="PIRSR600898-1"/>
    </source>
</evidence>
<dbReference type="GO" id="GO:0004833">
    <property type="term" value="F:L-tryptophan 2,3-dioxygenase activity"/>
    <property type="evidence" value="ECO:0007669"/>
    <property type="project" value="TreeGrafter"/>
</dbReference>
<keyword evidence="7 9" id="KW-0408">Iron</keyword>
<feature type="region of interest" description="Disordered" evidence="10">
    <location>
        <begin position="447"/>
        <end position="474"/>
    </location>
</feature>
<sequence>DSLRSGWTHFAYLPDHSNCLTITAHIRDPLSAPMATIITDSQKPFSLDPYHVSEEFGFILPAPLTELLPYYQPWMDIAQHVTELIYSHTLRSHILKMPLLNTQFLESHRELRLAHLALSVMTMGYVWQEGEHDTVKMLPRNLAIPYWKVSQRLGLPPILTHADAVLANWKKRDPHGLFDMENLELLVTLPGGDSVRGFFMVTLLVELAAVPAIKSIPLVINGVQCGDAETVTRALEEISQAMEGMTDALKLMHAYVEPEVFYGIIRIYLSGWKDNSSMPAGLVYEGIQAEPMEYSGGSAAQSSLLHCFDELLGVKHEEKSGAFLTRMRNYMPPSHKHLIQDISLQPSLRGFVQQQASELLTKAFQLCVTKLMALRSYHINVVSRFITVPAARARQLRSQGNSSQEETVSRAPTALEETGTGGSGIMSFLKTVRDRTRDVSLPLDNKALQMSPNGAQPQNTHHATQQTHLQSNTL</sequence>
<feature type="non-terminal residue" evidence="11">
    <location>
        <position position="1"/>
    </location>
</feature>
<feature type="compositionally biased region" description="Polar residues" evidence="10">
    <location>
        <begin position="448"/>
        <end position="474"/>
    </location>
</feature>
<dbReference type="Proteomes" id="UP001356427">
    <property type="component" value="Unassembled WGS sequence"/>
</dbReference>
<protein>
    <recommendedName>
        <fullName evidence="13">Indoleamine 2,3-dioxygenase 1</fullName>
    </recommendedName>
</protein>
<evidence type="ECO:0000256" key="10">
    <source>
        <dbReference type="SAM" id="MobiDB-lite"/>
    </source>
</evidence>
<evidence type="ECO:0000256" key="2">
    <source>
        <dbReference type="ARBA" id="ARBA00022617"/>
    </source>
</evidence>
<evidence type="ECO:0000256" key="3">
    <source>
        <dbReference type="ARBA" id="ARBA00022723"/>
    </source>
</evidence>
<dbReference type="InterPro" id="IPR037217">
    <property type="entry name" value="Trp/Indoleamine_2_3_dOase-like"/>
</dbReference>
<feature type="binding site" description="proximal binding residue" evidence="9">
    <location>
        <position position="378"/>
    </location>
    <ligand>
        <name>heme b</name>
        <dbReference type="ChEBI" id="CHEBI:60344"/>
    </ligand>
    <ligandPart>
        <name>Fe</name>
        <dbReference type="ChEBI" id="CHEBI:18248"/>
    </ligandPart>
</feature>
<keyword evidence="12" id="KW-1185">Reference proteome</keyword>
<dbReference type="GO" id="GO:0020037">
    <property type="term" value="F:heme binding"/>
    <property type="evidence" value="ECO:0007669"/>
    <property type="project" value="InterPro"/>
</dbReference>
<dbReference type="EMBL" id="JAGTTL010000021">
    <property type="protein sequence ID" value="KAK6306429.1"/>
    <property type="molecule type" value="Genomic_DNA"/>
</dbReference>
<evidence type="ECO:0000256" key="8">
    <source>
        <dbReference type="ARBA" id="ARBA00023079"/>
    </source>
</evidence>
<dbReference type="FunFam" id="1.20.58.480:FF:000003">
    <property type="entry name" value="Indoleamine 2,3-dioxygenase 1"/>
    <property type="match status" value="1"/>
</dbReference>
<comment type="similarity">
    <text evidence="1">Belongs to the indoleamine 2,3-dioxygenase family.</text>
</comment>
<dbReference type="GO" id="GO:0005737">
    <property type="term" value="C:cytoplasm"/>
    <property type="evidence" value="ECO:0007669"/>
    <property type="project" value="TreeGrafter"/>
</dbReference>
<gene>
    <name evidence="11" type="ORF">J4Q44_G00233540</name>
</gene>
<dbReference type="InterPro" id="IPR000898">
    <property type="entry name" value="Indolamine_dOase"/>
</dbReference>
<organism evidence="11 12">
    <name type="scientific">Coregonus suidteri</name>
    <dbReference type="NCBI Taxonomy" id="861788"/>
    <lineage>
        <taxon>Eukaryota</taxon>
        <taxon>Metazoa</taxon>
        <taxon>Chordata</taxon>
        <taxon>Craniata</taxon>
        <taxon>Vertebrata</taxon>
        <taxon>Euteleostomi</taxon>
        <taxon>Actinopterygii</taxon>
        <taxon>Neopterygii</taxon>
        <taxon>Teleostei</taxon>
        <taxon>Protacanthopterygii</taxon>
        <taxon>Salmoniformes</taxon>
        <taxon>Salmonidae</taxon>
        <taxon>Coregoninae</taxon>
        <taxon>Coregonus</taxon>
    </lineage>
</organism>
<evidence type="ECO:0000256" key="4">
    <source>
        <dbReference type="ARBA" id="ARBA00022859"/>
    </source>
</evidence>
<evidence type="ECO:0000256" key="6">
    <source>
        <dbReference type="ARBA" id="ARBA00023002"/>
    </source>
</evidence>
<dbReference type="GO" id="GO:0033754">
    <property type="term" value="F:indoleamine 2,3-dioxygenase activity"/>
    <property type="evidence" value="ECO:0007669"/>
    <property type="project" value="TreeGrafter"/>
</dbReference>
<feature type="region of interest" description="Disordered" evidence="10">
    <location>
        <begin position="396"/>
        <end position="427"/>
    </location>
</feature>